<reference evidence="2 3" key="1">
    <citation type="submission" date="2018-05" db="EMBL/GenBank/DDBJ databases">
        <title>Comparative genomic sequence analysis between strain HN4 and CCM 8460T (Falsochrobactrum ovis) will provide more evidence to prove that HN4 is a new species of Falsochrobactrum.</title>
        <authorList>
            <person name="Lyu W."/>
            <person name="Sun L."/>
            <person name="Yao L."/>
        </authorList>
    </citation>
    <scope>NUCLEOTIDE SEQUENCE [LARGE SCALE GENOMIC DNA]</scope>
    <source>
        <strain evidence="2 3">HN4</strain>
    </source>
</reference>
<comment type="caution">
    <text evidence="2">The sequence shown here is derived from an EMBL/GenBank/DDBJ whole genome shotgun (WGS) entry which is preliminary data.</text>
</comment>
<protein>
    <recommendedName>
        <fullName evidence="4">DUF5330 domain-containing protein</fullName>
    </recommendedName>
</protein>
<proteinExistence type="predicted"/>
<organism evidence="2 3">
    <name type="scientific">Falsochrobactrum shanghaiense</name>
    <dbReference type="NCBI Taxonomy" id="2201899"/>
    <lineage>
        <taxon>Bacteria</taxon>
        <taxon>Pseudomonadati</taxon>
        <taxon>Pseudomonadota</taxon>
        <taxon>Alphaproteobacteria</taxon>
        <taxon>Hyphomicrobiales</taxon>
        <taxon>Brucellaceae</taxon>
        <taxon>Falsochrobactrum</taxon>
    </lineage>
</organism>
<keyword evidence="3" id="KW-1185">Reference proteome</keyword>
<name>A0A316JEK1_9HYPH</name>
<dbReference type="RefSeq" id="WP_109704438.1">
    <property type="nucleotide sequence ID" value="NZ_QGDB01000001.1"/>
</dbReference>
<feature type="chain" id="PRO_5016374566" description="DUF5330 domain-containing protein" evidence="1">
    <location>
        <begin position="28"/>
        <end position="142"/>
    </location>
</feature>
<sequence length="142" mass="15303">MIRFALKSAFWLVLAFTIMPHFLPAESKNETHQKVAAPVPAKTEPDEIEQLLAHGKSAMEIGKFCLDNPSLCEQGQSYLASSAQQLLTNSGAILDYLSAQFGTRQSPAAPPAATPAKVQQKFIPVPTPRESALQHSSSAASR</sequence>
<keyword evidence="1" id="KW-0732">Signal</keyword>
<evidence type="ECO:0000313" key="3">
    <source>
        <dbReference type="Proteomes" id="UP000245865"/>
    </source>
</evidence>
<evidence type="ECO:0000313" key="2">
    <source>
        <dbReference type="EMBL" id="PWL19045.1"/>
    </source>
</evidence>
<dbReference type="AlphaFoldDB" id="A0A316JEK1"/>
<evidence type="ECO:0008006" key="4">
    <source>
        <dbReference type="Google" id="ProtNLM"/>
    </source>
</evidence>
<feature type="signal peptide" evidence="1">
    <location>
        <begin position="1"/>
        <end position="27"/>
    </location>
</feature>
<gene>
    <name evidence="2" type="ORF">DKP76_00220</name>
</gene>
<dbReference type="OrthoDB" id="7923950at2"/>
<evidence type="ECO:0000256" key="1">
    <source>
        <dbReference type="SAM" id="SignalP"/>
    </source>
</evidence>
<dbReference type="Proteomes" id="UP000245865">
    <property type="component" value="Unassembled WGS sequence"/>
</dbReference>
<accession>A0A316JEK1</accession>
<dbReference type="EMBL" id="QGDB01000001">
    <property type="protein sequence ID" value="PWL19045.1"/>
    <property type="molecule type" value="Genomic_DNA"/>
</dbReference>